<comment type="caution">
    <text evidence="3">The sequence shown here is derived from an EMBL/GenBank/DDBJ whole genome shotgun (WGS) entry which is preliminary data.</text>
</comment>
<name>A0A1S1U7A0_9BURK</name>
<keyword evidence="1" id="KW-0233">DNA recombination</keyword>
<dbReference type="AlphaFoldDB" id="A0A1S1U7A0"/>
<feature type="compositionally biased region" description="Polar residues" evidence="2">
    <location>
        <begin position="7"/>
        <end position="21"/>
    </location>
</feature>
<evidence type="ECO:0008006" key="5">
    <source>
        <dbReference type="Google" id="ProtNLM"/>
    </source>
</evidence>
<dbReference type="InterPro" id="IPR011010">
    <property type="entry name" value="DNA_brk_join_enz"/>
</dbReference>
<organism evidence="3 4">
    <name type="scientific">Janthinobacterium lividum</name>
    <dbReference type="NCBI Taxonomy" id="29581"/>
    <lineage>
        <taxon>Bacteria</taxon>
        <taxon>Pseudomonadati</taxon>
        <taxon>Pseudomonadota</taxon>
        <taxon>Betaproteobacteria</taxon>
        <taxon>Burkholderiales</taxon>
        <taxon>Oxalobacteraceae</taxon>
        <taxon>Janthinobacterium</taxon>
    </lineage>
</organism>
<dbReference type="RefSeq" id="WP_071078736.1">
    <property type="nucleotide sequence ID" value="NZ_LFKP01000010.1"/>
</dbReference>
<dbReference type="EMBL" id="LFKP01000010">
    <property type="protein sequence ID" value="OHV95521.1"/>
    <property type="molecule type" value="Genomic_DNA"/>
</dbReference>
<dbReference type="InterPro" id="IPR013762">
    <property type="entry name" value="Integrase-like_cat_sf"/>
</dbReference>
<dbReference type="Proteomes" id="UP000179840">
    <property type="component" value="Unassembled WGS sequence"/>
</dbReference>
<dbReference type="SUPFAM" id="SSF56349">
    <property type="entry name" value="DNA breaking-rejoining enzymes"/>
    <property type="match status" value="1"/>
</dbReference>
<proteinExistence type="predicted"/>
<feature type="region of interest" description="Disordered" evidence="2">
    <location>
        <begin position="1"/>
        <end position="21"/>
    </location>
</feature>
<reference evidence="3 4" key="1">
    <citation type="submission" date="2015-06" db="EMBL/GenBank/DDBJ databases">
        <title>Draft genome sequencing of a biphenyl-degrading bacterium, Janthinobacterium lividum MEG1.</title>
        <authorList>
            <person name="Shimodaira J."/>
            <person name="Hatta T."/>
        </authorList>
    </citation>
    <scope>NUCLEOTIDE SEQUENCE [LARGE SCALE GENOMIC DNA]</scope>
    <source>
        <strain evidence="3 4">MEG1</strain>
    </source>
</reference>
<dbReference type="GO" id="GO:0006310">
    <property type="term" value="P:DNA recombination"/>
    <property type="evidence" value="ECO:0007669"/>
    <property type="project" value="UniProtKB-KW"/>
</dbReference>
<dbReference type="GO" id="GO:0003677">
    <property type="term" value="F:DNA binding"/>
    <property type="evidence" value="ECO:0007669"/>
    <property type="project" value="InterPro"/>
</dbReference>
<dbReference type="Gene3D" id="1.10.443.10">
    <property type="entry name" value="Intergrase catalytic core"/>
    <property type="match status" value="1"/>
</dbReference>
<dbReference type="GO" id="GO:0015074">
    <property type="term" value="P:DNA integration"/>
    <property type="evidence" value="ECO:0007669"/>
    <property type="project" value="InterPro"/>
</dbReference>
<evidence type="ECO:0000313" key="3">
    <source>
        <dbReference type="EMBL" id="OHV95521.1"/>
    </source>
</evidence>
<sequence>MNAKATKPNTDQTAHVASSAATNENNNVPYWLLKEAKCKKLDKHSEGGIKYQLLASDDRASLHVRIAANAGVSLTVIQQLLGHKIPVQTMRYSYLMNSTLRDASEVISLAINKATIPLKEAVGA</sequence>
<evidence type="ECO:0000256" key="2">
    <source>
        <dbReference type="SAM" id="MobiDB-lite"/>
    </source>
</evidence>
<accession>A0A1S1U7A0</accession>
<evidence type="ECO:0000256" key="1">
    <source>
        <dbReference type="ARBA" id="ARBA00023172"/>
    </source>
</evidence>
<protein>
    <recommendedName>
        <fullName evidence="5">Tyr recombinase domain-containing protein</fullName>
    </recommendedName>
</protein>
<gene>
    <name evidence="3" type="ORF">AKG95_20480</name>
</gene>
<evidence type="ECO:0000313" key="4">
    <source>
        <dbReference type="Proteomes" id="UP000179840"/>
    </source>
</evidence>